<dbReference type="InterPro" id="IPR016181">
    <property type="entry name" value="Acyl_CoA_acyltransferase"/>
</dbReference>
<proteinExistence type="predicted"/>
<gene>
    <name evidence="2" type="ORF">COO20_03725</name>
</gene>
<dbReference type="Proteomes" id="UP000233597">
    <property type="component" value="Unassembled WGS sequence"/>
</dbReference>
<comment type="caution">
    <text evidence="2">The sequence shown here is derived from an EMBL/GenBank/DDBJ whole genome shotgun (WGS) entry which is preliminary data.</text>
</comment>
<dbReference type="OrthoDB" id="9776898at2"/>
<feature type="region of interest" description="Disordered" evidence="1">
    <location>
        <begin position="369"/>
        <end position="390"/>
    </location>
</feature>
<dbReference type="InterPro" id="IPR007434">
    <property type="entry name" value="FemAB-like"/>
</dbReference>
<sequence>MPVELKTATDIHQIGAEAWDACAGAANPFVSFAFLSAMEDSQSAHADTGWQPFHIICQDEDGTIAGVAPLYVKGHSYGEYVFDWAWADAFQRAGGKYYPKLQSAVPFSPVPGPRLMVRTDHPNPAEIKTALARGLAALPEQLGLSGVHVTFCSEEESRVMAQNGFLARVGIQYHWKNRDYQTFDDFLAALNSRKRKNIRKERRQVVEAGYSFAALSGDDLKTHHWDRFFRFYRDTTDRKWGEAYLTREFFDLLHDRLRDNVVLVTASRDGDIVAGALNLLGQDTLYGRNWGSIDRTPMLHFETCYYQAIDIAIERGLKTVEAGAQGEHKIQRGYEPVLTHSAHFLRHPGLRDAIAQFLEHERAGIEDDSLFIREEHSPYRKETEPPQQPE</sequence>
<dbReference type="PANTHER" id="PTHR47017:SF1">
    <property type="entry name" value="ACYL-COA"/>
    <property type="match status" value="1"/>
</dbReference>
<keyword evidence="2" id="KW-0808">Transferase</keyword>
<protein>
    <submittedName>
        <fullName evidence="2">GNAT family N-acetyltransferase</fullName>
    </submittedName>
</protein>
<evidence type="ECO:0000313" key="2">
    <source>
        <dbReference type="EMBL" id="PKR55619.1"/>
    </source>
</evidence>
<dbReference type="GO" id="GO:0016740">
    <property type="term" value="F:transferase activity"/>
    <property type="evidence" value="ECO:0007669"/>
    <property type="project" value="UniProtKB-KW"/>
</dbReference>
<dbReference type="PANTHER" id="PTHR47017">
    <property type="entry name" value="ACYL-COA"/>
    <property type="match status" value="1"/>
</dbReference>
<accession>A0A2N3KYH1</accession>
<name>A0A2N3KYH1_9PROT</name>
<dbReference type="SUPFAM" id="SSF55729">
    <property type="entry name" value="Acyl-CoA N-acyltransferases (Nat)"/>
    <property type="match status" value="1"/>
</dbReference>
<organism evidence="2 3">
    <name type="scientific">Thalassospira marina</name>
    <dbReference type="NCBI Taxonomy" id="2048283"/>
    <lineage>
        <taxon>Bacteria</taxon>
        <taxon>Pseudomonadati</taxon>
        <taxon>Pseudomonadota</taxon>
        <taxon>Alphaproteobacteria</taxon>
        <taxon>Rhodospirillales</taxon>
        <taxon>Thalassospiraceae</taxon>
        <taxon>Thalassospira</taxon>
    </lineage>
</organism>
<feature type="compositionally biased region" description="Basic and acidic residues" evidence="1">
    <location>
        <begin position="369"/>
        <end position="384"/>
    </location>
</feature>
<dbReference type="Pfam" id="PF04339">
    <property type="entry name" value="FemAB_like"/>
    <property type="match status" value="1"/>
</dbReference>
<evidence type="ECO:0000256" key="1">
    <source>
        <dbReference type="SAM" id="MobiDB-lite"/>
    </source>
</evidence>
<evidence type="ECO:0000313" key="3">
    <source>
        <dbReference type="Proteomes" id="UP000233597"/>
    </source>
</evidence>
<dbReference type="AlphaFoldDB" id="A0A2N3KYH1"/>
<dbReference type="Gene3D" id="3.40.630.30">
    <property type="match status" value="1"/>
</dbReference>
<dbReference type="EMBL" id="NWTK01000002">
    <property type="protein sequence ID" value="PKR55619.1"/>
    <property type="molecule type" value="Genomic_DNA"/>
</dbReference>
<dbReference type="RefSeq" id="WP_101264666.1">
    <property type="nucleotide sequence ID" value="NZ_NWTK01000002.1"/>
</dbReference>
<reference evidence="2 3" key="1">
    <citation type="submission" date="2017-09" db="EMBL/GenBank/DDBJ databases">
        <title>Biodiversity and function of Thalassospira species in the particle-attached aromatic-hydrocarbon-degrading consortia from the surface seawater of the South China Sea.</title>
        <authorList>
            <person name="Dong C."/>
            <person name="Liu R."/>
            <person name="Shao Z."/>
        </authorList>
    </citation>
    <scope>NUCLEOTIDE SEQUENCE [LARGE SCALE GENOMIC DNA]</scope>
    <source>
        <strain evidence="2 3">CSC1P2</strain>
    </source>
</reference>